<accession>A0ABW7UQI6</accession>
<feature type="compositionally biased region" description="Polar residues" evidence="2">
    <location>
        <begin position="111"/>
        <end position="123"/>
    </location>
</feature>
<protein>
    <submittedName>
        <fullName evidence="4">ArsR/SmtB family transcription factor</fullName>
    </submittedName>
</protein>
<dbReference type="InterPro" id="IPR013538">
    <property type="entry name" value="ASHA1/2-like_C"/>
</dbReference>
<dbReference type="SUPFAM" id="SSF55961">
    <property type="entry name" value="Bet v1-like"/>
    <property type="match status" value="1"/>
</dbReference>
<organism evidence="4 5">
    <name type="scientific">Streptomyces pathocidini</name>
    <dbReference type="NCBI Taxonomy" id="1650571"/>
    <lineage>
        <taxon>Bacteria</taxon>
        <taxon>Bacillati</taxon>
        <taxon>Actinomycetota</taxon>
        <taxon>Actinomycetes</taxon>
        <taxon>Kitasatosporales</taxon>
        <taxon>Streptomycetaceae</taxon>
        <taxon>Streptomyces</taxon>
    </lineage>
</organism>
<proteinExistence type="inferred from homology"/>
<dbReference type="InterPro" id="IPR036388">
    <property type="entry name" value="WH-like_DNA-bd_sf"/>
</dbReference>
<dbReference type="InterPro" id="IPR011991">
    <property type="entry name" value="ArsR-like_HTH"/>
</dbReference>
<dbReference type="SUPFAM" id="SSF46785">
    <property type="entry name" value="Winged helix' DNA-binding domain"/>
    <property type="match status" value="1"/>
</dbReference>
<dbReference type="InterPro" id="IPR036390">
    <property type="entry name" value="WH_DNA-bd_sf"/>
</dbReference>
<reference evidence="4 5" key="1">
    <citation type="submission" date="2024-10" db="EMBL/GenBank/DDBJ databases">
        <title>The Natural Products Discovery Center: Release of the First 8490 Sequenced Strains for Exploring Actinobacteria Biosynthetic Diversity.</title>
        <authorList>
            <person name="Kalkreuter E."/>
            <person name="Kautsar S.A."/>
            <person name="Yang D."/>
            <person name="Bader C.D."/>
            <person name="Teijaro C.N."/>
            <person name="Fluegel L."/>
            <person name="Davis C.M."/>
            <person name="Simpson J.R."/>
            <person name="Lauterbach L."/>
            <person name="Steele A.D."/>
            <person name="Gui C."/>
            <person name="Meng S."/>
            <person name="Li G."/>
            <person name="Viehrig K."/>
            <person name="Ye F."/>
            <person name="Su P."/>
            <person name="Kiefer A.F."/>
            <person name="Nichols A."/>
            <person name="Cepeda A.J."/>
            <person name="Yan W."/>
            <person name="Fan B."/>
            <person name="Jiang Y."/>
            <person name="Adhikari A."/>
            <person name="Zheng C.-J."/>
            <person name="Schuster L."/>
            <person name="Cowan T.M."/>
            <person name="Smanski M.J."/>
            <person name="Chevrette M.G."/>
            <person name="De Carvalho L.P.S."/>
            <person name="Shen B."/>
        </authorList>
    </citation>
    <scope>NUCLEOTIDE SEQUENCE [LARGE SCALE GENOMIC DNA]</scope>
    <source>
        <strain evidence="4 5">NPDC020327</strain>
    </source>
</reference>
<dbReference type="Pfam" id="PF12840">
    <property type="entry name" value="HTH_20"/>
    <property type="match status" value="1"/>
</dbReference>
<dbReference type="PROSITE" id="PS50987">
    <property type="entry name" value="HTH_ARSR_2"/>
    <property type="match status" value="1"/>
</dbReference>
<dbReference type="CDD" id="cd08893">
    <property type="entry name" value="SRPBCC_CalC_Aha1-like_GntR-HTH"/>
    <property type="match status" value="1"/>
</dbReference>
<dbReference type="EMBL" id="JBIRWE010000002">
    <property type="protein sequence ID" value="MFI1963752.1"/>
    <property type="molecule type" value="Genomic_DNA"/>
</dbReference>
<dbReference type="InterPro" id="IPR001845">
    <property type="entry name" value="HTH_ArsR_DNA-bd_dom"/>
</dbReference>
<dbReference type="SMART" id="SM00418">
    <property type="entry name" value="HTH_ARSR"/>
    <property type="match status" value="1"/>
</dbReference>
<comment type="similarity">
    <text evidence="1">Belongs to the AHA1 family.</text>
</comment>
<feature type="region of interest" description="Disordered" evidence="2">
    <location>
        <begin position="101"/>
        <end position="123"/>
    </location>
</feature>
<dbReference type="NCBIfam" id="NF033788">
    <property type="entry name" value="HTH_metalloreg"/>
    <property type="match status" value="1"/>
</dbReference>
<evidence type="ECO:0000313" key="4">
    <source>
        <dbReference type="EMBL" id="MFI1963752.1"/>
    </source>
</evidence>
<sequence>MDEVFRALADPSRRRLLDSLNARNGQSLRELCAGLDMARQSVSKHLAVLEAANLVTTLWRGREKLHYLNAEPINAIAERWIDQYDRRRVRALADLKTALEAAEETEETPMSDANTSDANTGGANTTEFVYTTYIRTTPERLWQALTEPAFTSRYWGVTFETDWKPGSTMTWNEGGNATVDPAQVVLEADPYRRLSYTWHHFTPEWADRVGVSADVLAEISKEPRSKVTFDLEPMGDVVKLTVVHDGFEPGSTLREMVSTGWPHLLSDLKTLLETGETLPKPEGAER</sequence>
<gene>
    <name evidence="4" type="ORF">ACH429_06395</name>
</gene>
<evidence type="ECO:0000259" key="3">
    <source>
        <dbReference type="PROSITE" id="PS50987"/>
    </source>
</evidence>
<dbReference type="Gene3D" id="1.10.10.10">
    <property type="entry name" value="Winged helix-like DNA-binding domain superfamily/Winged helix DNA-binding domain"/>
    <property type="match status" value="1"/>
</dbReference>
<evidence type="ECO:0000256" key="2">
    <source>
        <dbReference type="SAM" id="MobiDB-lite"/>
    </source>
</evidence>
<dbReference type="CDD" id="cd00090">
    <property type="entry name" value="HTH_ARSR"/>
    <property type="match status" value="1"/>
</dbReference>
<dbReference type="Gene3D" id="3.30.530.20">
    <property type="match status" value="1"/>
</dbReference>
<dbReference type="InterPro" id="IPR023393">
    <property type="entry name" value="START-like_dom_sf"/>
</dbReference>
<dbReference type="Pfam" id="PF08327">
    <property type="entry name" value="AHSA1"/>
    <property type="match status" value="1"/>
</dbReference>
<keyword evidence="5" id="KW-1185">Reference proteome</keyword>
<comment type="caution">
    <text evidence="4">The sequence shown here is derived from an EMBL/GenBank/DDBJ whole genome shotgun (WGS) entry which is preliminary data.</text>
</comment>
<feature type="domain" description="HTH arsR-type" evidence="3">
    <location>
        <begin position="1"/>
        <end position="88"/>
    </location>
</feature>
<name>A0ABW7UQI6_9ACTN</name>
<evidence type="ECO:0000256" key="1">
    <source>
        <dbReference type="ARBA" id="ARBA00006817"/>
    </source>
</evidence>
<dbReference type="PANTHER" id="PTHR38600">
    <property type="entry name" value="TRANSCRIPTIONAL REGULATORY PROTEIN"/>
    <property type="match status" value="1"/>
</dbReference>
<dbReference type="Proteomes" id="UP001611548">
    <property type="component" value="Unassembled WGS sequence"/>
</dbReference>
<dbReference type="PANTHER" id="PTHR38600:SF1">
    <property type="entry name" value="TRANSCRIPTIONAL REGULATORY PROTEIN"/>
    <property type="match status" value="1"/>
</dbReference>
<dbReference type="RefSeq" id="WP_055471501.1">
    <property type="nucleotide sequence ID" value="NZ_JBIRWE010000002.1"/>
</dbReference>
<evidence type="ECO:0000313" key="5">
    <source>
        <dbReference type="Proteomes" id="UP001611548"/>
    </source>
</evidence>